<accession>D2ZU15</accession>
<evidence type="ECO:0000313" key="1">
    <source>
        <dbReference type="EMBL" id="EFC89685.1"/>
    </source>
</evidence>
<evidence type="ECO:0000313" key="2">
    <source>
        <dbReference type="Proteomes" id="UP000003344"/>
    </source>
</evidence>
<proteinExistence type="predicted"/>
<reference evidence="1 2" key="1">
    <citation type="submission" date="2009-10" db="EMBL/GenBank/DDBJ databases">
        <authorList>
            <person name="Weinstock G."/>
            <person name="Sodergren E."/>
            <person name="Clifton S."/>
            <person name="Fulton L."/>
            <person name="Fulton B."/>
            <person name="Courtney L."/>
            <person name="Fronick C."/>
            <person name="Harrison M."/>
            <person name="Strong C."/>
            <person name="Farmer C."/>
            <person name="Delahaunty K."/>
            <person name="Markovic C."/>
            <person name="Hall O."/>
            <person name="Minx P."/>
            <person name="Tomlinson C."/>
            <person name="Mitreva M."/>
            <person name="Nelson J."/>
            <person name="Hou S."/>
            <person name="Wollam A."/>
            <person name="Pepin K.H."/>
            <person name="Johnson M."/>
            <person name="Bhonagiri V."/>
            <person name="Nash W.E."/>
            <person name="Warren W."/>
            <person name="Chinwalla A."/>
            <person name="Mardis E.R."/>
            <person name="Wilson R.K."/>
        </authorList>
    </citation>
    <scope>NUCLEOTIDE SEQUENCE [LARGE SCALE GENOMIC DNA]</scope>
    <source>
        <strain evidence="2">ATCC 25996 / DSM 4631 / NCTC 10774 / M26</strain>
    </source>
</reference>
<comment type="caution">
    <text evidence="1">The sequence shown here is derived from an EMBL/GenBank/DDBJ whole genome shotgun (WGS) entry which is preliminary data.</text>
</comment>
<dbReference type="EMBL" id="ACDX02000002">
    <property type="protein sequence ID" value="EFC89685.1"/>
    <property type="molecule type" value="Genomic_DNA"/>
</dbReference>
<name>D2ZU15_NEIM2</name>
<gene>
    <name evidence="1" type="ORF">NEIMUCOT_04103</name>
</gene>
<organism evidence="1 2">
    <name type="scientific">Neisseria mucosa (strain ATCC 25996 / DSM 4631 / NCTC 10774 / M26)</name>
    <dbReference type="NCBI Taxonomy" id="546266"/>
    <lineage>
        <taxon>Bacteria</taxon>
        <taxon>Pseudomonadati</taxon>
        <taxon>Pseudomonadota</taxon>
        <taxon>Betaproteobacteria</taxon>
        <taxon>Neisseriales</taxon>
        <taxon>Neisseriaceae</taxon>
        <taxon>Neisseria</taxon>
    </lineage>
</organism>
<dbReference type="Proteomes" id="UP000003344">
    <property type="component" value="Unassembled WGS sequence"/>
</dbReference>
<protein>
    <submittedName>
        <fullName evidence="1">Uncharacterized protein</fullName>
    </submittedName>
</protein>
<sequence>MVQEGTQKQYCRNCCHFRINQHLCKNESTRYPNKYIRAHHCALF</sequence>
<dbReference type="AlphaFoldDB" id="D2ZU15"/>